<comment type="caution">
    <text evidence="1">The sequence shown here is derived from an EMBL/GenBank/DDBJ whole genome shotgun (WGS) entry which is preliminary data.</text>
</comment>
<name>A0A2T0RS72_9ACTN</name>
<protein>
    <submittedName>
        <fullName evidence="1">Uncharacterized protein</fullName>
    </submittedName>
</protein>
<dbReference type="Proteomes" id="UP000239209">
    <property type="component" value="Unassembled WGS sequence"/>
</dbReference>
<evidence type="ECO:0000313" key="2">
    <source>
        <dbReference type="Proteomes" id="UP000239209"/>
    </source>
</evidence>
<sequence length="199" mass="21460">MPNATNLAPRSISGTYGHLTITYTRFDTHWAVMVFSGPTRIEELCGTYTEAAPAYRECQRIARAAHQGVPVHEIIATKPAELVLAALAEVVGTANQLAPRLADAVPAPAEVRQVRPTLARAHLAPLEPAQVRALRLADVHADRTVRASRQATRATLNALARKGYGTLNFQPGLGRRRVVESLTLNARGEAYVAAERVAA</sequence>
<organism evidence="1 2">
    <name type="scientific">Pseudosporangium ferrugineum</name>
    <dbReference type="NCBI Taxonomy" id="439699"/>
    <lineage>
        <taxon>Bacteria</taxon>
        <taxon>Bacillati</taxon>
        <taxon>Actinomycetota</taxon>
        <taxon>Actinomycetes</taxon>
        <taxon>Micromonosporales</taxon>
        <taxon>Micromonosporaceae</taxon>
        <taxon>Pseudosporangium</taxon>
    </lineage>
</organism>
<evidence type="ECO:0000313" key="1">
    <source>
        <dbReference type="EMBL" id="PRY24018.1"/>
    </source>
</evidence>
<accession>A0A2T0RS72</accession>
<dbReference type="RefSeq" id="WP_106129408.1">
    <property type="nucleotide sequence ID" value="NZ_PVZG01000014.1"/>
</dbReference>
<dbReference type="EMBL" id="PVZG01000014">
    <property type="protein sequence ID" value="PRY24018.1"/>
    <property type="molecule type" value="Genomic_DNA"/>
</dbReference>
<gene>
    <name evidence="1" type="ORF">CLV70_114151</name>
</gene>
<reference evidence="1 2" key="1">
    <citation type="submission" date="2018-03" db="EMBL/GenBank/DDBJ databases">
        <title>Genomic Encyclopedia of Archaeal and Bacterial Type Strains, Phase II (KMG-II): from individual species to whole genera.</title>
        <authorList>
            <person name="Goeker M."/>
        </authorList>
    </citation>
    <scope>NUCLEOTIDE SEQUENCE [LARGE SCALE GENOMIC DNA]</scope>
    <source>
        <strain evidence="1 2">DSM 45348</strain>
    </source>
</reference>
<dbReference type="AlphaFoldDB" id="A0A2T0RS72"/>
<keyword evidence="2" id="KW-1185">Reference proteome</keyword>
<proteinExistence type="predicted"/>